<evidence type="ECO:0000256" key="5">
    <source>
        <dbReference type="ARBA" id="ARBA00023163"/>
    </source>
</evidence>
<dbReference type="InterPro" id="IPR036388">
    <property type="entry name" value="WH-like_DNA-bd_sf"/>
</dbReference>
<dbReference type="PANTHER" id="PTHR43133">
    <property type="entry name" value="RNA POLYMERASE ECF-TYPE SIGMA FACTO"/>
    <property type="match status" value="1"/>
</dbReference>
<keyword evidence="4" id="KW-0238">DNA-binding</keyword>
<feature type="domain" description="RNA polymerase sigma factor 70 region 4 type 2" evidence="7">
    <location>
        <begin position="113"/>
        <end position="164"/>
    </location>
</feature>
<dbReference type="InterPro" id="IPR013325">
    <property type="entry name" value="RNA_pol_sigma_r2"/>
</dbReference>
<keyword evidence="2" id="KW-0805">Transcription regulation</keyword>
<feature type="domain" description="RNA polymerase sigma-70 region 2" evidence="6">
    <location>
        <begin position="18"/>
        <end position="82"/>
    </location>
</feature>
<evidence type="ECO:0000256" key="1">
    <source>
        <dbReference type="ARBA" id="ARBA00010641"/>
    </source>
</evidence>
<comment type="similarity">
    <text evidence="1">Belongs to the sigma-70 factor family. ECF subfamily.</text>
</comment>
<dbReference type="InterPro" id="IPR039425">
    <property type="entry name" value="RNA_pol_sigma-70-like"/>
</dbReference>
<gene>
    <name evidence="8" type="ORF">ACFQ1M_00870</name>
</gene>
<accession>A0ABW3CU66</accession>
<evidence type="ECO:0000313" key="9">
    <source>
        <dbReference type="Proteomes" id="UP001596978"/>
    </source>
</evidence>
<dbReference type="CDD" id="cd06171">
    <property type="entry name" value="Sigma70_r4"/>
    <property type="match status" value="1"/>
</dbReference>
<keyword evidence="9" id="KW-1185">Reference proteome</keyword>
<dbReference type="Pfam" id="PF04542">
    <property type="entry name" value="Sigma70_r2"/>
    <property type="match status" value="1"/>
</dbReference>
<dbReference type="Proteomes" id="UP001596978">
    <property type="component" value="Unassembled WGS sequence"/>
</dbReference>
<dbReference type="InterPro" id="IPR014284">
    <property type="entry name" value="RNA_pol_sigma-70_dom"/>
</dbReference>
<dbReference type="RefSeq" id="WP_386402507.1">
    <property type="nucleotide sequence ID" value="NZ_JBHTJH010000001.1"/>
</dbReference>
<evidence type="ECO:0000256" key="4">
    <source>
        <dbReference type="ARBA" id="ARBA00023125"/>
    </source>
</evidence>
<evidence type="ECO:0000313" key="8">
    <source>
        <dbReference type="EMBL" id="MFD0860742.1"/>
    </source>
</evidence>
<dbReference type="Pfam" id="PF08281">
    <property type="entry name" value="Sigma70_r4_2"/>
    <property type="match status" value="1"/>
</dbReference>
<keyword evidence="5" id="KW-0804">Transcription</keyword>
<dbReference type="InterPro" id="IPR013249">
    <property type="entry name" value="RNA_pol_sigma70_r4_t2"/>
</dbReference>
<evidence type="ECO:0000259" key="6">
    <source>
        <dbReference type="Pfam" id="PF04542"/>
    </source>
</evidence>
<protein>
    <submittedName>
        <fullName evidence="8">RNA polymerase sigma factor</fullName>
    </submittedName>
</protein>
<comment type="caution">
    <text evidence="8">The sequence shown here is derived from an EMBL/GenBank/DDBJ whole genome shotgun (WGS) entry which is preliminary data.</text>
</comment>
<name>A0ABW3CU66_9FLAO</name>
<dbReference type="Gene3D" id="1.10.1740.10">
    <property type="match status" value="1"/>
</dbReference>
<dbReference type="SUPFAM" id="SSF88659">
    <property type="entry name" value="Sigma3 and sigma4 domains of RNA polymerase sigma factors"/>
    <property type="match status" value="1"/>
</dbReference>
<dbReference type="Gene3D" id="1.10.10.10">
    <property type="entry name" value="Winged helix-like DNA-binding domain superfamily/Winged helix DNA-binding domain"/>
    <property type="match status" value="1"/>
</dbReference>
<dbReference type="NCBIfam" id="TIGR02937">
    <property type="entry name" value="sigma70-ECF"/>
    <property type="match status" value="1"/>
</dbReference>
<organism evidence="8 9">
    <name type="scientific">Sungkyunkwania multivorans</name>
    <dbReference type="NCBI Taxonomy" id="1173618"/>
    <lineage>
        <taxon>Bacteria</taxon>
        <taxon>Pseudomonadati</taxon>
        <taxon>Bacteroidota</taxon>
        <taxon>Flavobacteriia</taxon>
        <taxon>Flavobacteriales</taxon>
        <taxon>Flavobacteriaceae</taxon>
        <taxon>Sungkyunkwania</taxon>
    </lineage>
</organism>
<evidence type="ECO:0000256" key="3">
    <source>
        <dbReference type="ARBA" id="ARBA00023082"/>
    </source>
</evidence>
<dbReference type="InterPro" id="IPR007627">
    <property type="entry name" value="RNA_pol_sigma70_r2"/>
</dbReference>
<evidence type="ECO:0000259" key="7">
    <source>
        <dbReference type="Pfam" id="PF08281"/>
    </source>
</evidence>
<evidence type="ECO:0000256" key="2">
    <source>
        <dbReference type="ARBA" id="ARBA00023015"/>
    </source>
</evidence>
<dbReference type="InterPro" id="IPR013324">
    <property type="entry name" value="RNA_pol_sigma_r3/r4-like"/>
</dbReference>
<reference evidence="9" key="1">
    <citation type="journal article" date="2019" name="Int. J. Syst. Evol. Microbiol.">
        <title>The Global Catalogue of Microorganisms (GCM) 10K type strain sequencing project: providing services to taxonomists for standard genome sequencing and annotation.</title>
        <authorList>
            <consortium name="The Broad Institute Genomics Platform"/>
            <consortium name="The Broad Institute Genome Sequencing Center for Infectious Disease"/>
            <person name="Wu L."/>
            <person name="Ma J."/>
        </authorList>
    </citation>
    <scope>NUCLEOTIDE SEQUENCE [LARGE SCALE GENOMIC DNA]</scope>
    <source>
        <strain evidence="9">CCUG 62952</strain>
    </source>
</reference>
<keyword evidence="3" id="KW-0731">Sigma factor</keyword>
<dbReference type="PANTHER" id="PTHR43133:SF8">
    <property type="entry name" value="RNA POLYMERASE SIGMA FACTOR HI_1459-RELATED"/>
    <property type="match status" value="1"/>
</dbReference>
<proteinExistence type="inferred from homology"/>
<sequence length="171" mass="19892">MPKSLNENSCEEHIFSALFRKHSKNLHDFLFYKYGEMSNPADLVQEAFLKLWDNCKKVPPSKARSFLFTIANNLMLNELTHKKVVLKHQKLKPKEYTNENPEFLLEESEYLTKLENAIAKLTEAQREAFLLNRVEGKKHREIAEILGISSKAVEKRIYGALSALRKEIDEI</sequence>
<dbReference type="EMBL" id="JBHTJH010000001">
    <property type="protein sequence ID" value="MFD0860742.1"/>
    <property type="molecule type" value="Genomic_DNA"/>
</dbReference>
<dbReference type="SUPFAM" id="SSF88946">
    <property type="entry name" value="Sigma2 domain of RNA polymerase sigma factors"/>
    <property type="match status" value="1"/>
</dbReference>